<gene>
    <name evidence="4" type="primary">yigZ</name>
    <name evidence="4" type="ORF">GCM10009332_31310</name>
</gene>
<dbReference type="GO" id="GO:0006446">
    <property type="term" value="P:regulation of translational initiation"/>
    <property type="evidence" value="ECO:0007669"/>
    <property type="project" value="TreeGrafter"/>
</dbReference>
<dbReference type="InterPro" id="IPR020569">
    <property type="entry name" value="UPF0029_Impact_CS"/>
</dbReference>
<comment type="caution">
    <text evidence="4">The sequence shown here is derived from an EMBL/GenBank/DDBJ whole genome shotgun (WGS) entry which is preliminary data.</text>
</comment>
<accession>A0A917NE29</accession>
<dbReference type="GO" id="GO:0043168">
    <property type="term" value="F:anion binding"/>
    <property type="evidence" value="ECO:0007669"/>
    <property type="project" value="UniProtKB-ARBA"/>
</dbReference>
<dbReference type="PANTHER" id="PTHR16301:SF20">
    <property type="entry name" value="IMPACT FAMILY MEMBER YIGZ"/>
    <property type="match status" value="1"/>
</dbReference>
<evidence type="ECO:0000313" key="5">
    <source>
        <dbReference type="Proteomes" id="UP000613743"/>
    </source>
</evidence>
<dbReference type="Gene3D" id="3.30.230.30">
    <property type="entry name" value="Impact, N-terminal domain"/>
    <property type="match status" value="1"/>
</dbReference>
<dbReference type="InterPro" id="IPR001498">
    <property type="entry name" value="Impact_N"/>
</dbReference>
<evidence type="ECO:0000259" key="2">
    <source>
        <dbReference type="Pfam" id="PF01205"/>
    </source>
</evidence>
<evidence type="ECO:0000256" key="1">
    <source>
        <dbReference type="ARBA" id="ARBA00007665"/>
    </source>
</evidence>
<dbReference type="NCBIfam" id="TIGR00257">
    <property type="entry name" value="IMPACT_YIGZ"/>
    <property type="match status" value="1"/>
</dbReference>
<dbReference type="PROSITE" id="PS00910">
    <property type="entry name" value="UPF0029"/>
    <property type="match status" value="1"/>
</dbReference>
<dbReference type="InterPro" id="IPR015269">
    <property type="entry name" value="UPF0029_Impact_C"/>
</dbReference>
<feature type="domain" description="Impact N-terminal" evidence="2">
    <location>
        <begin position="22"/>
        <end position="127"/>
    </location>
</feature>
<dbReference type="InterPro" id="IPR035647">
    <property type="entry name" value="EFG_III/V"/>
</dbReference>
<dbReference type="InterPro" id="IPR036956">
    <property type="entry name" value="Impact_N_sf"/>
</dbReference>
<dbReference type="GO" id="GO:0005737">
    <property type="term" value="C:cytoplasm"/>
    <property type="evidence" value="ECO:0007669"/>
    <property type="project" value="TreeGrafter"/>
</dbReference>
<keyword evidence="5" id="KW-1185">Reference proteome</keyword>
<evidence type="ECO:0000313" key="4">
    <source>
        <dbReference type="EMBL" id="GGI91726.1"/>
    </source>
</evidence>
<name>A0A917NE29_9GAMM</name>
<dbReference type="SUPFAM" id="SSF54980">
    <property type="entry name" value="EF-G C-terminal domain-like"/>
    <property type="match status" value="1"/>
</dbReference>
<dbReference type="InterPro" id="IPR020568">
    <property type="entry name" value="Ribosomal_Su5_D2-typ_SF"/>
</dbReference>
<dbReference type="Pfam" id="PF01205">
    <property type="entry name" value="Impact_N"/>
    <property type="match status" value="1"/>
</dbReference>
<dbReference type="SUPFAM" id="SSF54211">
    <property type="entry name" value="Ribosomal protein S5 domain 2-like"/>
    <property type="match status" value="1"/>
</dbReference>
<dbReference type="EMBL" id="BMPZ01000012">
    <property type="protein sequence ID" value="GGI91726.1"/>
    <property type="molecule type" value="Genomic_DNA"/>
</dbReference>
<protein>
    <submittedName>
        <fullName evidence="4">YigZ family protein</fullName>
    </submittedName>
</protein>
<feature type="domain" description="UPF0029" evidence="3">
    <location>
        <begin position="145"/>
        <end position="200"/>
    </location>
</feature>
<organism evidence="4 5">
    <name type="scientific">Shewanella gelidii</name>
    <dbReference type="NCBI Taxonomy" id="1642821"/>
    <lineage>
        <taxon>Bacteria</taxon>
        <taxon>Pseudomonadati</taxon>
        <taxon>Pseudomonadota</taxon>
        <taxon>Gammaproteobacteria</taxon>
        <taxon>Alteromonadales</taxon>
        <taxon>Shewanellaceae</taxon>
        <taxon>Shewanella</taxon>
    </lineage>
</organism>
<dbReference type="Proteomes" id="UP000613743">
    <property type="component" value="Unassembled WGS sequence"/>
</dbReference>
<sequence>MASLTDQYPVPAQALEIEEEIKHSRFISLLFHCPSEQVFKSELAKIKLNYPGASHYCYAFVLAEPWNDVATGCSDDGEPSGSAGRPILACLVGSGIGEIAAVVIRYYGGTKLGVGGLVRAYSSGVKQGVSQLETQVKQIRFSGRLICEYHQLKDVEHAIKLADGIVLETSFTDKVRIEFAIPKRLQSKLTELLATMSQGQLVAEFPL</sequence>
<evidence type="ECO:0000259" key="3">
    <source>
        <dbReference type="Pfam" id="PF09186"/>
    </source>
</evidence>
<dbReference type="InterPro" id="IPR015796">
    <property type="entry name" value="Impact_YigZ-like"/>
</dbReference>
<proteinExistence type="inferred from homology"/>
<dbReference type="InterPro" id="IPR023582">
    <property type="entry name" value="Impact"/>
</dbReference>
<dbReference type="PANTHER" id="PTHR16301">
    <property type="entry name" value="IMPACT-RELATED"/>
    <property type="match status" value="1"/>
</dbReference>
<reference evidence="4" key="1">
    <citation type="journal article" date="2014" name="Int. J. Syst. Evol. Microbiol.">
        <title>Complete genome sequence of Corynebacterium casei LMG S-19264T (=DSM 44701T), isolated from a smear-ripened cheese.</title>
        <authorList>
            <consortium name="US DOE Joint Genome Institute (JGI-PGF)"/>
            <person name="Walter F."/>
            <person name="Albersmeier A."/>
            <person name="Kalinowski J."/>
            <person name="Ruckert C."/>
        </authorList>
    </citation>
    <scope>NUCLEOTIDE SEQUENCE</scope>
    <source>
        <strain evidence="4">JCM 30804</strain>
    </source>
</reference>
<dbReference type="GO" id="GO:0032561">
    <property type="term" value="F:guanyl ribonucleotide binding"/>
    <property type="evidence" value="ECO:0007669"/>
    <property type="project" value="UniProtKB-ARBA"/>
</dbReference>
<dbReference type="Gene3D" id="3.30.70.240">
    <property type="match status" value="1"/>
</dbReference>
<dbReference type="AlphaFoldDB" id="A0A917NE29"/>
<dbReference type="GO" id="GO:0017111">
    <property type="term" value="F:ribonucleoside triphosphate phosphatase activity"/>
    <property type="evidence" value="ECO:0007669"/>
    <property type="project" value="UniProtKB-ARBA"/>
</dbReference>
<reference evidence="4" key="2">
    <citation type="submission" date="2020-09" db="EMBL/GenBank/DDBJ databases">
        <authorList>
            <person name="Sun Q."/>
            <person name="Ohkuma M."/>
        </authorList>
    </citation>
    <scope>NUCLEOTIDE SEQUENCE</scope>
    <source>
        <strain evidence="4">JCM 30804</strain>
    </source>
</reference>
<comment type="similarity">
    <text evidence="1">Belongs to the IMPACT family.</text>
</comment>
<dbReference type="Pfam" id="PF09186">
    <property type="entry name" value="DUF1949"/>
    <property type="match status" value="1"/>
</dbReference>